<dbReference type="CDD" id="cd03416">
    <property type="entry name" value="CbiX_SirB_N"/>
    <property type="match status" value="1"/>
</dbReference>
<proteinExistence type="predicted"/>
<dbReference type="AlphaFoldDB" id="B3EDJ0"/>
<sequence length="330" mass="36534" precursor="true">MKFIPFHVSRNSVSLLNISAVLRIALLLFLLAPTLQACSSDRKSQPVATTDTSEKTGVLLVSHGSPSKTWRDALFDLEKSVTPEILANGNIAGIKTAFMEYNEPSIATRLKEFDKEGYSDIVVVPLFLTVSPHSFDDLPTIMGQKEDPRSMETLKLEKIERYKPAAAIHMTPLLDFGDALQKNVVRRVKGLSANPSSEGLILIGYGDEDYEKEWNELFDKVGASVKQETGIDAYSHAWCGHIVRYRSDSTTAAVTRMLKRKQHAIVIPVLVANDENFQVRIIGSGLEKASADKNRILYKPDALLPDPSIEEWIVSTVKNTMAAMTSSPDK</sequence>
<organism evidence="3 4">
    <name type="scientific">Chlorobium limicola (strain DSM 245 / NBRC 103803 / 6330)</name>
    <dbReference type="NCBI Taxonomy" id="290315"/>
    <lineage>
        <taxon>Bacteria</taxon>
        <taxon>Pseudomonadati</taxon>
        <taxon>Chlorobiota</taxon>
        <taxon>Chlorobiia</taxon>
        <taxon>Chlorobiales</taxon>
        <taxon>Chlorobiaceae</taxon>
        <taxon>Chlorobium/Pelodictyon group</taxon>
        <taxon>Chlorobium</taxon>
    </lineage>
</organism>
<keyword evidence="2" id="KW-0456">Lyase</keyword>
<evidence type="ECO:0000313" key="4">
    <source>
        <dbReference type="Proteomes" id="UP000008841"/>
    </source>
</evidence>
<dbReference type="GO" id="GO:0016829">
    <property type="term" value="F:lyase activity"/>
    <property type="evidence" value="ECO:0007669"/>
    <property type="project" value="UniProtKB-KW"/>
</dbReference>
<accession>B3EDJ0</accession>
<dbReference type="STRING" id="290315.Clim_1567"/>
<dbReference type="Gene3D" id="3.40.50.1400">
    <property type="match status" value="1"/>
</dbReference>
<dbReference type="PANTHER" id="PTHR33542">
    <property type="entry name" value="SIROHYDROCHLORIN FERROCHELATASE, CHLOROPLASTIC"/>
    <property type="match status" value="1"/>
</dbReference>
<evidence type="ECO:0000256" key="1">
    <source>
        <dbReference type="ARBA" id="ARBA00022723"/>
    </source>
</evidence>
<dbReference type="eggNOG" id="COG2138">
    <property type="taxonomic scope" value="Bacteria"/>
</dbReference>
<dbReference type="KEGG" id="cli:Clim_1567"/>
<reference evidence="3 4" key="1">
    <citation type="submission" date="2008-05" db="EMBL/GenBank/DDBJ databases">
        <title>Complete sequence of Chlorobium limicola DSM 245.</title>
        <authorList>
            <consortium name="US DOE Joint Genome Institute"/>
            <person name="Lucas S."/>
            <person name="Copeland A."/>
            <person name="Lapidus A."/>
            <person name="Glavina del Rio T."/>
            <person name="Dalin E."/>
            <person name="Tice H."/>
            <person name="Bruce D."/>
            <person name="Goodwin L."/>
            <person name="Pitluck S."/>
            <person name="Schmutz J."/>
            <person name="Larimer F."/>
            <person name="Land M."/>
            <person name="Hauser L."/>
            <person name="Kyrpides N."/>
            <person name="Ovchinnikova G."/>
            <person name="Zhao F."/>
            <person name="Li T."/>
            <person name="Liu Z."/>
            <person name="Overmann J."/>
            <person name="Bryant D.A."/>
            <person name="Richardson P."/>
        </authorList>
    </citation>
    <scope>NUCLEOTIDE SEQUENCE [LARGE SCALE GENOMIC DNA]</scope>
    <source>
        <strain evidence="4">DSM 245 / NBRC 103803 / 6330</strain>
    </source>
</reference>
<evidence type="ECO:0000313" key="3">
    <source>
        <dbReference type="EMBL" id="ACD90615.1"/>
    </source>
</evidence>
<dbReference type="SUPFAM" id="SSF53800">
    <property type="entry name" value="Chelatase"/>
    <property type="match status" value="1"/>
</dbReference>
<dbReference type="HOGENOM" id="CLU_893831_0_0_10"/>
<name>B3EDJ0_CHLL2</name>
<protein>
    <submittedName>
        <fullName evidence="3">Cobalamin (Vitamin B12) biosynthesis CbiX protein</fullName>
    </submittedName>
</protein>
<dbReference type="InterPro" id="IPR002762">
    <property type="entry name" value="CbiX-like"/>
</dbReference>
<evidence type="ECO:0000256" key="2">
    <source>
        <dbReference type="ARBA" id="ARBA00023239"/>
    </source>
</evidence>
<dbReference type="Proteomes" id="UP000008841">
    <property type="component" value="Chromosome"/>
</dbReference>
<dbReference type="RefSeq" id="WP_012466490.1">
    <property type="nucleotide sequence ID" value="NC_010803.1"/>
</dbReference>
<dbReference type="Pfam" id="PF01903">
    <property type="entry name" value="CbiX"/>
    <property type="match status" value="1"/>
</dbReference>
<gene>
    <name evidence="3" type="ordered locus">Clim_1567</name>
</gene>
<dbReference type="PANTHER" id="PTHR33542:SF3">
    <property type="entry name" value="SIROHYDROCHLORIN FERROCHELATASE, CHLOROPLASTIC"/>
    <property type="match status" value="1"/>
</dbReference>
<dbReference type="InterPro" id="IPR050963">
    <property type="entry name" value="Sirohydro_Cobaltochel/CbiX"/>
</dbReference>
<dbReference type="GO" id="GO:0046872">
    <property type="term" value="F:metal ion binding"/>
    <property type="evidence" value="ECO:0007669"/>
    <property type="project" value="UniProtKB-KW"/>
</dbReference>
<dbReference type="EMBL" id="CP001097">
    <property type="protein sequence ID" value="ACD90615.1"/>
    <property type="molecule type" value="Genomic_DNA"/>
</dbReference>
<keyword evidence="1" id="KW-0479">Metal-binding</keyword>
<dbReference type="OrthoDB" id="1066872at2"/>